<comment type="caution">
    <text evidence="3">The sequence shown here is derived from an EMBL/GenBank/DDBJ whole genome shotgun (WGS) entry which is preliminary data.</text>
</comment>
<dbReference type="RefSeq" id="WP_229881573.1">
    <property type="nucleotide sequence ID" value="NZ_BMWA01000030.1"/>
</dbReference>
<keyword evidence="4" id="KW-1185">Reference proteome</keyword>
<proteinExistence type="predicted"/>
<dbReference type="Gene3D" id="3.40.50.300">
    <property type="entry name" value="P-loop containing nucleotide triphosphate hydrolases"/>
    <property type="match status" value="1"/>
</dbReference>
<dbReference type="InterPro" id="IPR027417">
    <property type="entry name" value="P-loop_NTPase"/>
</dbReference>
<dbReference type="Pfam" id="PF09397">
    <property type="entry name" value="FtsK_gamma"/>
    <property type="match status" value="1"/>
</dbReference>
<evidence type="ECO:0000256" key="1">
    <source>
        <dbReference type="SAM" id="MobiDB-lite"/>
    </source>
</evidence>
<feature type="region of interest" description="Disordered" evidence="1">
    <location>
        <begin position="618"/>
        <end position="661"/>
    </location>
</feature>
<organism evidence="3 4">
    <name type="scientific">Streptomyces viridiviolaceus</name>
    <dbReference type="NCBI Taxonomy" id="68282"/>
    <lineage>
        <taxon>Bacteria</taxon>
        <taxon>Bacillati</taxon>
        <taxon>Actinomycetota</taxon>
        <taxon>Actinomycetes</taxon>
        <taxon>Kitasatosporales</taxon>
        <taxon>Streptomycetaceae</taxon>
        <taxon>Streptomyces</taxon>
    </lineage>
</organism>
<accession>A0ABW2E7B7</accession>
<evidence type="ECO:0000259" key="2">
    <source>
        <dbReference type="SMART" id="SM00843"/>
    </source>
</evidence>
<name>A0ABW2E7B7_9ACTN</name>
<dbReference type="PANTHER" id="PTHR22683">
    <property type="entry name" value="SPORULATION PROTEIN RELATED"/>
    <property type="match status" value="1"/>
</dbReference>
<feature type="region of interest" description="Disordered" evidence="1">
    <location>
        <begin position="719"/>
        <end position="740"/>
    </location>
</feature>
<dbReference type="PANTHER" id="PTHR22683:SF41">
    <property type="entry name" value="DNA TRANSLOCASE FTSK"/>
    <property type="match status" value="1"/>
</dbReference>
<dbReference type="InterPro" id="IPR036390">
    <property type="entry name" value="WH_DNA-bd_sf"/>
</dbReference>
<gene>
    <name evidence="3" type="ORF">ACFQMH_31060</name>
</gene>
<dbReference type="InterPro" id="IPR050206">
    <property type="entry name" value="FtsK/SpoIIIE/SftA"/>
</dbReference>
<feature type="compositionally biased region" description="Basic and acidic residues" evidence="1">
    <location>
        <begin position="628"/>
        <end position="638"/>
    </location>
</feature>
<dbReference type="SUPFAM" id="SSF46785">
    <property type="entry name" value="Winged helix' DNA-binding domain"/>
    <property type="match status" value="1"/>
</dbReference>
<dbReference type="InterPro" id="IPR036388">
    <property type="entry name" value="WH-like_DNA-bd_sf"/>
</dbReference>
<feature type="domain" description="FtsK gamma" evidence="2">
    <location>
        <begin position="738"/>
        <end position="803"/>
    </location>
</feature>
<evidence type="ECO:0000313" key="4">
    <source>
        <dbReference type="Proteomes" id="UP001596409"/>
    </source>
</evidence>
<evidence type="ECO:0000313" key="3">
    <source>
        <dbReference type="EMBL" id="MFC7016060.1"/>
    </source>
</evidence>
<dbReference type="SMART" id="SM00843">
    <property type="entry name" value="Ftsk_gamma"/>
    <property type="match status" value="1"/>
</dbReference>
<dbReference type="Gene3D" id="1.10.10.10">
    <property type="entry name" value="Winged helix-like DNA-binding domain superfamily/Winged helix DNA-binding domain"/>
    <property type="match status" value="1"/>
</dbReference>
<dbReference type="CDD" id="cd01127">
    <property type="entry name" value="TrwB_TraG_TraD_VirD4"/>
    <property type="match status" value="1"/>
</dbReference>
<reference evidence="4" key="1">
    <citation type="journal article" date="2019" name="Int. J. Syst. Evol. Microbiol.">
        <title>The Global Catalogue of Microorganisms (GCM) 10K type strain sequencing project: providing services to taxonomists for standard genome sequencing and annotation.</title>
        <authorList>
            <consortium name="The Broad Institute Genomics Platform"/>
            <consortium name="The Broad Institute Genome Sequencing Center for Infectious Disease"/>
            <person name="Wu L."/>
            <person name="Ma J."/>
        </authorList>
    </citation>
    <scope>NUCLEOTIDE SEQUENCE [LARGE SCALE GENOMIC DNA]</scope>
    <source>
        <strain evidence="4">JCM 4855</strain>
    </source>
</reference>
<dbReference type="EMBL" id="JBHSYM010000073">
    <property type="protein sequence ID" value="MFC7016060.1"/>
    <property type="molecule type" value="Genomic_DNA"/>
</dbReference>
<protein>
    <submittedName>
        <fullName evidence="3">DNA translocase FtsK</fullName>
    </submittedName>
</protein>
<dbReference type="Proteomes" id="UP001596409">
    <property type="component" value="Unassembled WGS sequence"/>
</dbReference>
<dbReference type="SUPFAM" id="SSF52540">
    <property type="entry name" value="P-loop containing nucleoside triphosphate hydrolases"/>
    <property type="match status" value="1"/>
</dbReference>
<dbReference type="InterPro" id="IPR018541">
    <property type="entry name" value="Ftsk_gamma"/>
</dbReference>
<sequence length="821" mass="86318">MSKMPLRAKAEMAAYGASAAALTYVPSMESLPAHATAAAVSGSCVWWLYRKAKTRDFRRTIRTAQRVLGPVTGGAVYATAAIVPGRPWWEPVAALGWGAMMSAALPITRSTWTAPADDTALYPPGFRGLVMRLWDDAEVAPETRLDNIEQTISPAHPDFTADIVAPAGRPVPRIELVAAAAAFGVPVGCVTVDEIPGVGPGRMRLTVAPTSRRGGGSIQDMWADKVARPDGAIPGSEIVRVESFPATGDLPARGMVLAQVEAGKLARINHAQLCSAFGVQPEELRLIAEARGREALVTLYESAPLKGSRRATRELLTLDAYGRYTIGTAHDGSDAKVHMQSAAGTLHGFLVGITGSGKTVALALMCAAWALAGLATWVTSARPDAQMSAVGRHIDRQDAGPVFTWWMLKAAIALMDIRGTINAEVGHDFSAHSPYPGLTLVLDEFNSLVGDEILGDDIAHMTDVLAREGRKFGIGIVFAGQSLNLSKLGGEASLRDQVQGGIGIVLRIAASSGGIAARQATGGLAGDTDLADIPDRFNARTSLMDRMQGVIDDAPGETTQGVGHTVTGSAATMMRTLYVHLPKDGSPDGLDEIFPEGGGINTLTDREIEALTELGLWHDWTTPPPTGKDSDSDSRDDFAGYGAADIGSFSPPPVPAAKPKKRTVKQQVLAVVTGEMTAKEIRERVDAAAGTVRNTLSDLVTEGRLVQVDHGVYAPAGHQAGAAADSQDPQPGPGQLPDGVDGGLVVQAADLIISSQFGSTSMLQRKLRVGFALAGRLMDALEHRGIVGPADGSKARDVLVAPEAQDDVLRELRADFTLVDD</sequence>